<evidence type="ECO:0000313" key="2">
    <source>
        <dbReference type="EMBL" id="OUP56197.1"/>
    </source>
</evidence>
<dbReference type="InterPro" id="IPR029063">
    <property type="entry name" value="SAM-dependent_MTases_sf"/>
</dbReference>
<protein>
    <submittedName>
        <fullName evidence="2">Methyltransferase</fullName>
    </submittedName>
</protein>
<gene>
    <name evidence="2" type="ORF">B5F15_12920</name>
</gene>
<dbReference type="Pfam" id="PF05050">
    <property type="entry name" value="Methyltransf_21"/>
    <property type="match status" value="1"/>
</dbReference>
<dbReference type="InterPro" id="IPR006342">
    <property type="entry name" value="FkbM_mtfrase"/>
</dbReference>
<comment type="caution">
    <text evidence="2">The sequence shown here is derived from an EMBL/GenBank/DDBJ whole genome shotgun (WGS) entry which is preliminary data.</text>
</comment>
<dbReference type="GO" id="GO:0032259">
    <property type="term" value="P:methylation"/>
    <property type="evidence" value="ECO:0007669"/>
    <property type="project" value="UniProtKB-KW"/>
</dbReference>
<dbReference type="Proteomes" id="UP000195326">
    <property type="component" value="Unassembled WGS sequence"/>
</dbReference>
<proteinExistence type="predicted"/>
<feature type="domain" description="Methyltransferase FkbM" evidence="1">
    <location>
        <begin position="185"/>
        <end position="327"/>
    </location>
</feature>
<dbReference type="EMBL" id="NFKL01000020">
    <property type="protein sequence ID" value="OUP56197.1"/>
    <property type="molecule type" value="Genomic_DNA"/>
</dbReference>
<evidence type="ECO:0000259" key="1">
    <source>
        <dbReference type="Pfam" id="PF05050"/>
    </source>
</evidence>
<dbReference type="SUPFAM" id="SSF53335">
    <property type="entry name" value="S-adenosyl-L-methionine-dependent methyltransferases"/>
    <property type="match status" value="1"/>
</dbReference>
<keyword evidence="2" id="KW-0489">Methyltransferase</keyword>
<name>A0A1Y4LHM0_9FIRM</name>
<dbReference type="STRING" id="501571.GCA_900143195_02539"/>
<keyword evidence="2" id="KW-0808">Transferase</keyword>
<organism evidence="2">
    <name type="scientific">Butyricicoccus pullicaecorum</name>
    <dbReference type="NCBI Taxonomy" id="501571"/>
    <lineage>
        <taxon>Bacteria</taxon>
        <taxon>Bacillati</taxon>
        <taxon>Bacillota</taxon>
        <taxon>Clostridia</taxon>
        <taxon>Eubacteriales</taxon>
        <taxon>Butyricicoccaceae</taxon>
        <taxon>Butyricicoccus</taxon>
    </lineage>
</organism>
<dbReference type="RefSeq" id="WP_087415596.1">
    <property type="nucleotide sequence ID" value="NZ_NFKL01000020.1"/>
</dbReference>
<dbReference type="AlphaFoldDB" id="A0A1Y4LHM0"/>
<accession>A0A1Y4LHM0</accession>
<sequence length="354" mass="39988">MEFIQEKTSVWERLQQERRPIALYGMGDGADKILRVFVDKGIKASTVFASDEFVRGHSFAGFRVQKLSEVVEQYGEDIVIVLSFASQRPELLERFYELNARFDLVAPDVPVAGGGLFDLDFVHAHADEFQRAYDWMADETARQVFSDIVNFKISGKIDYLRHCETDKDEVFQNILKPHGHECFADLGAYNGDTIRELLSYTDGAYDSITALEPDKRNFKKLSRYAEESLTGKVELVQAGGWSEDTVLTFAAKAGRNSALAKQGIPTQMRSLDSVLGGAPCTMLKLDVEGAEHQALLGAQQTIKTHHPRLNVACYHRNEDLFDLPALLKEFDPSYKLYLRHHPYVPAWDVNLYAV</sequence>
<dbReference type="Gene3D" id="3.40.50.150">
    <property type="entry name" value="Vaccinia Virus protein VP39"/>
    <property type="match status" value="1"/>
</dbReference>
<dbReference type="NCBIfam" id="TIGR01444">
    <property type="entry name" value="fkbM_fam"/>
    <property type="match status" value="1"/>
</dbReference>
<dbReference type="GO" id="GO:0008168">
    <property type="term" value="F:methyltransferase activity"/>
    <property type="evidence" value="ECO:0007669"/>
    <property type="project" value="UniProtKB-KW"/>
</dbReference>
<reference evidence="2" key="1">
    <citation type="journal article" date="2018" name="BMC Genomics">
        <title>Whole genome sequencing and function prediction of 133 gut anaerobes isolated from chicken caecum in pure cultures.</title>
        <authorList>
            <person name="Medvecky M."/>
            <person name="Cejkova D."/>
            <person name="Polansky O."/>
            <person name="Karasova D."/>
            <person name="Kubasova T."/>
            <person name="Cizek A."/>
            <person name="Rychlik I."/>
        </authorList>
    </citation>
    <scope>NUCLEOTIDE SEQUENCE</scope>
    <source>
        <strain evidence="2">An179</strain>
    </source>
</reference>